<proteinExistence type="predicted"/>
<dbReference type="AlphaFoldDB" id="A0A1C2E188"/>
<protein>
    <recommendedName>
        <fullName evidence="4">DUF4870 domain-containing protein</fullName>
    </recommendedName>
</protein>
<dbReference type="EMBL" id="MDEO01000029">
    <property type="protein sequence ID" value="OCX20782.1"/>
    <property type="molecule type" value="Genomic_DNA"/>
</dbReference>
<organism evidence="2 3">
    <name type="scientific">Mesorhizobium hungaricum</name>
    <dbReference type="NCBI Taxonomy" id="1566387"/>
    <lineage>
        <taxon>Bacteria</taxon>
        <taxon>Pseudomonadati</taxon>
        <taxon>Pseudomonadota</taxon>
        <taxon>Alphaproteobacteria</taxon>
        <taxon>Hyphomicrobiales</taxon>
        <taxon>Phyllobacteriaceae</taxon>
        <taxon>Mesorhizobium</taxon>
    </lineage>
</organism>
<gene>
    <name evidence="2" type="ORF">QV13_08950</name>
</gene>
<dbReference type="RefSeq" id="WP_024924645.1">
    <property type="nucleotide sequence ID" value="NZ_MDEO01000029.1"/>
</dbReference>
<dbReference type="OrthoDB" id="5405464at2"/>
<dbReference type="Proteomes" id="UP000094412">
    <property type="component" value="Unassembled WGS sequence"/>
</dbReference>
<keyword evidence="1" id="KW-1133">Transmembrane helix</keyword>
<reference evidence="2 3" key="1">
    <citation type="submission" date="2016-08" db="EMBL/GenBank/DDBJ databases">
        <title>Whole genome sequence of Mesorhizobium sp. strain UASWS1009 isolated from industrial sewage.</title>
        <authorList>
            <person name="Crovadore J."/>
            <person name="Calmin G."/>
            <person name="Chablais R."/>
            <person name="Cochard B."/>
            <person name="Lefort F."/>
        </authorList>
    </citation>
    <scope>NUCLEOTIDE SEQUENCE [LARGE SCALE GENOMIC DNA]</scope>
    <source>
        <strain evidence="2 3">UASWS1009</strain>
    </source>
</reference>
<evidence type="ECO:0000256" key="1">
    <source>
        <dbReference type="SAM" id="Phobius"/>
    </source>
</evidence>
<accession>A0A1C2E188</accession>
<feature type="transmembrane region" description="Helical" evidence="1">
    <location>
        <begin position="71"/>
        <end position="103"/>
    </location>
</feature>
<evidence type="ECO:0008006" key="4">
    <source>
        <dbReference type="Google" id="ProtNLM"/>
    </source>
</evidence>
<sequence>MSDSQPQQSPPRQTDRWLEPGQTNAQVIYILYLASLVVGVTMIVGVVLAYINRGKTGGFVESHYTFLIRTFWIGLLYGLISVVLFFVFIGVLLMFVVLVWFIARCVLGLQALQRGEAVKNPESWLLGG</sequence>
<comment type="caution">
    <text evidence="2">The sequence shown here is derived from an EMBL/GenBank/DDBJ whole genome shotgun (WGS) entry which is preliminary data.</text>
</comment>
<name>A0A1C2E188_9HYPH</name>
<evidence type="ECO:0000313" key="2">
    <source>
        <dbReference type="EMBL" id="OCX20782.1"/>
    </source>
</evidence>
<keyword evidence="1" id="KW-0812">Transmembrane</keyword>
<dbReference type="STRING" id="1566387.QV13_08950"/>
<evidence type="ECO:0000313" key="3">
    <source>
        <dbReference type="Proteomes" id="UP000094412"/>
    </source>
</evidence>
<feature type="transmembrane region" description="Helical" evidence="1">
    <location>
        <begin position="27"/>
        <end position="51"/>
    </location>
</feature>
<keyword evidence="3" id="KW-1185">Reference proteome</keyword>
<keyword evidence="1" id="KW-0472">Membrane</keyword>